<name>A0A0G1Y6R8_9BACT</name>
<accession>A0A0G1Y6R8</accession>
<feature type="signal peptide" evidence="1">
    <location>
        <begin position="1"/>
        <end position="26"/>
    </location>
</feature>
<keyword evidence="1" id="KW-0732">Signal</keyword>
<dbReference type="AlphaFoldDB" id="A0A0G1Y6R8"/>
<dbReference type="Gene3D" id="2.60.40.2340">
    <property type="match status" value="1"/>
</dbReference>
<dbReference type="InterPro" id="IPR032186">
    <property type="entry name" value="DUF5018"/>
</dbReference>
<gene>
    <name evidence="3" type="ORF">UY48_C0034G0007</name>
</gene>
<evidence type="ECO:0000256" key="1">
    <source>
        <dbReference type="SAM" id="SignalP"/>
    </source>
</evidence>
<organism evidence="3 4">
    <name type="scientific">Candidatus Gottesmanbacteria bacterium GW2011_GWB1_49_7</name>
    <dbReference type="NCBI Taxonomy" id="1618448"/>
    <lineage>
        <taxon>Bacteria</taxon>
        <taxon>Candidatus Gottesmaniibacteriota</taxon>
    </lineage>
</organism>
<sequence>MRNSKALAGILLVGLAIISCSNPVTDTPKKSTSKTISTFSFSGLSISGTINESTHSISFIVPTTNIQALVPTIVHSGMTVSPAAGSAQNFSTPIVYRVTAEDGSTQDYTVTVSVQDILISGSWNVQWSWQTSGQYIIMKYTNKNEYAYASVSDYANNLTLEECNIISYDNSTKTFVKYITKHPSVAWQNVYQKSSWVLGSTSIHIDTKVQNADQATATAETTFNDSCDGTVYAP</sequence>
<dbReference type="EMBL" id="LCQD01000034">
    <property type="protein sequence ID" value="KKW10577.1"/>
    <property type="molecule type" value="Genomic_DNA"/>
</dbReference>
<evidence type="ECO:0000259" key="2">
    <source>
        <dbReference type="Pfam" id="PF16410"/>
    </source>
</evidence>
<feature type="chain" id="PRO_5002541045" evidence="1">
    <location>
        <begin position="27"/>
        <end position="234"/>
    </location>
</feature>
<reference evidence="3 4" key="1">
    <citation type="journal article" date="2015" name="Nature">
        <title>rRNA introns, odd ribosomes, and small enigmatic genomes across a large radiation of phyla.</title>
        <authorList>
            <person name="Brown C.T."/>
            <person name="Hug L.A."/>
            <person name="Thomas B.C."/>
            <person name="Sharon I."/>
            <person name="Castelle C.J."/>
            <person name="Singh A."/>
            <person name="Wilkins M.J."/>
            <person name="Williams K.H."/>
            <person name="Banfield J.F."/>
        </authorList>
    </citation>
    <scope>NUCLEOTIDE SEQUENCE [LARGE SCALE GENOMIC DNA]</scope>
</reference>
<comment type="caution">
    <text evidence="3">The sequence shown here is derived from an EMBL/GenBank/DDBJ whole genome shotgun (WGS) entry which is preliminary data.</text>
</comment>
<dbReference type="Pfam" id="PF16410">
    <property type="entry name" value="DUF5018"/>
    <property type="match status" value="1"/>
</dbReference>
<dbReference type="Proteomes" id="UP000034588">
    <property type="component" value="Unassembled WGS sequence"/>
</dbReference>
<protein>
    <submittedName>
        <fullName evidence="3">Pkd domain containing protein</fullName>
    </submittedName>
</protein>
<feature type="domain" description="DUF5018" evidence="2">
    <location>
        <begin position="26"/>
        <end position="118"/>
    </location>
</feature>
<evidence type="ECO:0000313" key="3">
    <source>
        <dbReference type="EMBL" id="KKW10577.1"/>
    </source>
</evidence>
<evidence type="ECO:0000313" key="4">
    <source>
        <dbReference type="Proteomes" id="UP000034588"/>
    </source>
</evidence>
<dbReference type="PROSITE" id="PS51257">
    <property type="entry name" value="PROKAR_LIPOPROTEIN"/>
    <property type="match status" value="1"/>
</dbReference>
<proteinExistence type="predicted"/>